<feature type="transmembrane region" description="Helical" evidence="6">
    <location>
        <begin position="156"/>
        <end position="174"/>
    </location>
</feature>
<name>A0A9D7XGY0_9BACT</name>
<gene>
    <name evidence="8" type="ORF">IPP58_09710</name>
</gene>
<feature type="transmembrane region" description="Helical" evidence="6">
    <location>
        <begin position="214"/>
        <end position="238"/>
    </location>
</feature>
<dbReference type="SUPFAM" id="SSF103481">
    <property type="entry name" value="Multidrug resistance efflux transporter EmrE"/>
    <property type="match status" value="2"/>
</dbReference>
<dbReference type="InterPro" id="IPR000620">
    <property type="entry name" value="EamA_dom"/>
</dbReference>
<sequence>MPKSRVSHLFAVLSLAGIAFIWAGGFPATKYCLQAGLSVGALLTIRFAIGAAGLGLMLLLLGVRIRRQDALDGLWLGLVLATLFWLQTDGLRFTTTSKSGFITGLYVIFTPMVALLIGDRLRPSHGLGALVALAGLALLVREPGMAWGGWNRGDSETLLAAVLCGFHIVMTSHFSRRSSSWVLAFIQVVVTGAVSLVITLALPSPHGFQGSGPALAKAGTWVSLAFMGILATSLAFYVQSTMQSRLGATESGIIMSMEPVWTALIAISGFVPGIREHLNPIQFLGGLLILVATLVTELGPRLLRRLAPIEAEETVG</sequence>
<evidence type="ECO:0000256" key="1">
    <source>
        <dbReference type="ARBA" id="ARBA00004651"/>
    </source>
</evidence>
<feature type="transmembrane region" description="Helical" evidence="6">
    <location>
        <begin position="281"/>
        <end position="299"/>
    </location>
</feature>
<feature type="transmembrane region" description="Helical" evidence="6">
    <location>
        <begin position="39"/>
        <end position="63"/>
    </location>
</feature>
<feature type="domain" description="EamA" evidence="7">
    <location>
        <begin position="157"/>
        <end position="296"/>
    </location>
</feature>
<evidence type="ECO:0000256" key="2">
    <source>
        <dbReference type="ARBA" id="ARBA00022475"/>
    </source>
</evidence>
<feature type="transmembrane region" description="Helical" evidence="6">
    <location>
        <begin position="129"/>
        <end position="150"/>
    </location>
</feature>
<keyword evidence="3 6" id="KW-0812">Transmembrane</keyword>
<evidence type="ECO:0000313" key="8">
    <source>
        <dbReference type="EMBL" id="MBK9796756.1"/>
    </source>
</evidence>
<reference evidence="8" key="1">
    <citation type="submission" date="2020-10" db="EMBL/GenBank/DDBJ databases">
        <title>Connecting structure to function with the recovery of over 1000 high-quality activated sludge metagenome-assembled genomes encoding full-length rRNA genes using long-read sequencing.</title>
        <authorList>
            <person name="Singleton C.M."/>
            <person name="Petriglieri F."/>
            <person name="Kristensen J.M."/>
            <person name="Kirkegaard R.H."/>
            <person name="Michaelsen T.Y."/>
            <person name="Andersen M.H."/>
            <person name="Karst S.M."/>
            <person name="Dueholm M.S."/>
            <person name="Nielsen P.H."/>
            <person name="Albertsen M."/>
        </authorList>
    </citation>
    <scope>NUCLEOTIDE SEQUENCE</scope>
    <source>
        <strain evidence="8">Skiv_18-Q3-R9-52_MAXAC.067</strain>
    </source>
</reference>
<feature type="transmembrane region" description="Helical" evidence="6">
    <location>
        <begin position="181"/>
        <end position="202"/>
    </location>
</feature>
<evidence type="ECO:0000256" key="3">
    <source>
        <dbReference type="ARBA" id="ARBA00022692"/>
    </source>
</evidence>
<feature type="transmembrane region" description="Helical" evidence="6">
    <location>
        <begin position="259"/>
        <end position="275"/>
    </location>
</feature>
<dbReference type="Pfam" id="PF00892">
    <property type="entry name" value="EamA"/>
    <property type="match status" value="2"/>
</dbReference>
<evidence type="ECO:0000256" key="6">
    <source>
        <dbReference type="SAM" id="Phobius"/>
    </source>
</evidence>
<keyword evidence="5 6" id="KW-0472">Membrane</keyword>
<keyword evidence="2" id="KW-1003">Cell membrane</keyword>
<proteinExistence type="predicted"/>
<dbReference type="Proteomes" id="UP000886657">
    <property type="component" value="Unassembled WGS sequence"/>
</dbReference>
<dbReference type="PANTHER" id="PTHR42920">
    <property type="entry name" value="OS03G0707200 PROTEIN-RELATED"/>
    <property type="match status" value="1"/>
</dbReference>
<feature type="domain" description="EamA" evidence="7">
    <location>
        <begin position="10"/>
        <end position="140"/>
    </location>
</feature>
<feature type="transmembrane region" description="Helical" evidence="6">
    <location>
        <begin position="70"/>
        <end position="87"/>
    </location>
</feature>
<feature type="transmembrane region" description="Helical" evidence="6">
    <location>
        <begin position="99"/>
        <end position="117"/>
    </location>
</feature>
<dbReference type="AlphaFoldDB" id="A0A9D7XGY0"/>
<dbReference type="EMBL" id="JADKIO010000006">
    <property type="protein sequence ID" value="MBK9796756.1"/>
    <property type="molecule type" value="Genomic_DNA"/>
</dbReference>
<keyword evidence="4 6" id="KW-1133">Transmembrane helix</keyword>
<dbReference type="PANTHER" id="PTHR42920:SF5">
    <property type="entry name" value="EAMA DOMAIN-CONTAINING PROTEIN"/>
    <property type="match status" value="1"/>
</dbReference>
<evidence type="ECO:0000259" key="7">
    <source>
        <dbReference type="Pfam" id="PF00892"/>
    </source>
</evidence>
<dbReference type="GO" id="GO:0005886">
    <property type="term" value="C:plasma membrane"/>
    <property type="evidence" value="ECO:0007669"/>
    <property type="project" value="UniProtKB-SubCell"/>
</dbReference>
<comment type="caution">
    <text evidence="8">The sequence shown here is derived from an EMBL/GenBank/DDBJ whole genome shotgun (WGS) entry which is preliminary data.</text>
</comment>
<evidence type="ECO:0000256" key="4">
    <source>
        <dbReference type="ARBA" id="ARBA00022989"/>
    </source>
</evidence>
<dbReference type="InterPro" id="IPR037185">
    <property type="entry name" value="EmrE-like"/>
</dbReference>
<accession>A0A9D7XGY0</accession>
<evidence type="ECO:0000313" key="9">
    <source>
        <dbReference type="Proteomes" id="UP000886657"/>
    </source>
</evidence>
<comment type="subcellular location">
    <subcellularLocation>
        <location evidence="1">Cell membrane</location>
        <topology evidence="1">Multi-pass membrane protein</topology>
    </subcellularLocation>
</comment>
<protein>
    <submittedName>
        <fullName evidence="8">DMT family transporter</fullName>
    </submittedName>
</protein>
<evidence type="ECO:0000256" key="5">
    <source>
        <dbReference type="ARBA" id="ARBA00023136"/>
    </source>
</evidence>
<dbReference type="InterPro" id="IPR051258">
    <property type="entry name" value="Diverse_Substrate_Transporter"/>
</dbReference>
<organism evidence="8 9">
    <name type="scientific">Candidatus Geothrix skivensis</name>
    <dbReference type="NCBI Taxonomy" id="2954439"/>
    <lineage>
        <taxon>Bacteria</taxon>
        <taxon>Pseudomonadati</taxon>
        <taxon>Acidobacteriota</taxon>
        <taxon>Holophagae</taxon>
        <taxon>Holophagales</taxon>
        <taxon>Holophagaceae</taxon>
        <taxon>Geothrix</taxon>
    </lineage>
</organism>